<sequence length="103" mass="11182">MEEHAVIVNFDYGSTDLGALFEVETRLEEAIAAADVGDYDGNEIAVDGSDGTLFMYGPDADALFAAVRETLLKSACLSNVRVSLQYGPVDDDDVRRTEFALKE</sequence>
<dbReference type="RefSeq" id="WP_145746492.1">
    <property type="nucleotide sequence ID" value="NZ_VIVL01000010.1"/>
</dbReference>
<organism evidence="1 2">
    <name type="scientific">Variovorax beijingensis</name>
    <dbReference type="NCBI Taxonomy" id="2496117"/>
    <lineage>
        <taxon>Bacteria</taxon>
        <taxon>Pseudomonadati</taxon>
        <taxon>Pseudomonadota</taxon>
        <taxon>Betaproteobacteria</taxon>
        <taxon>Burkholderiales</taxon>
        <taxon>Comamonadaceae</taxon>
        <taxon>Variovorax</taxon>
    </lineage>
</organism>
<dbReference type="EMBL" id="VIVL01000010">
    <property type="protein sequence ID" value="TWD77278.1"/>
    <property type="molecule type" value="Genomic_DNA"/>
</dbReference>
<dbReference type="AlphaFoldDB" id="A0A561BEP2"/>
<proteinExistence type="predicted"/>
<accession>A0A561BEP2</accession>
<reference evidence="1 2" key="1">
    <citation type="submission" date="2019-06" db="EMBL/GenBank/DDBJ databases">
        <title>Sorghum-associated microbial communities from plants grown in Nebraska, USA.</title>
        <authorList>
            <person name="Schachtman D."/>
        </authorList>
    </citation>
    <scope>NUCLEOTIDE SEQUENCE [LARGE SCALE GENOMIC DNA]</scope>
    <source>
        <strain evidence="1 2">T529</strain>
    </source>
</reference>
<evidence type="ECO:0000313" key="2">
    <source>
        <dbReference type="Proteomes" id="UP000319722"/>
    </source>
</evidence>
<protein>
    <submittedName>
        <fullName evidence="1">Uncharacterized protein</fullName>
    </submittedName>
</protein>
<evidence type="ECO:0000313" key="1">
    <source>
        <dbReference type="EMBL" id="TWD77278.1"/>
    </source>
</evidence>
<name>A0A561BEP2_9BURK</name>
<dbReference type="OrthoDB" id="678788at2"/>
<gene>
    <name evidence="1" type="ORF">FB547_110240</name>
</gene>
<dbReference type="Proteomes" id="UP000319722">
    <property type="component" value="Unassembled WGS sequence"/>
</dbReference>
<comment type="caution">
    <text evidence="1">The sequence shown here is derived from an EMBL/GenBank/DDBJ whole genome shotgun (WGS) entry which is preliminary data.</text>
</comment>